<keyword evidence="3 8" id="KW-0349">Heme</keyword>
<protein>
    <recommendedName>
        <fullName evidence="12">Cytochrome P450</fullName>
    </recommendedName>
</protein>
<evidence type="ECO:0000313" key="11">
    <source>
        <dbReference type="Proteomes" id="UP001153712"/>
    </source>
</evidence>
<dbReference type="AlphaFoldDB" id="A0A9N9XJR6"/>
<keyword evidence="11" id="KW-1185">Reference proteome</keyword>
<keyword evidence="6 8" id="KW-0408">Iron</keyword>
<dbReference type="CDD" id="cd20628">
    <property type="entry name" value="CYP4"/>
    <property type="match status" value="1"/>
</dbReference>
<evidence type="ECO:0000256" key="1">
    <source>
        <dbReference type="ARBA" id="ARBA00001971"/>
    </source>
</evidence>
<evidence type="ECO:0000256" key="8">
    <source>
        <dbReference type="PIRSR" id="PIRSR602401-1"/>
    </source>
</evidence>
<dbReference type="GO" id="GO:0020037">
    <property type="term" value="F:heme binding"/>
    <property type="evidence" value="ECO:0007669"/>
    <property type="project" value="InterPro"/>
</dbReference>
<evidence type="ECO:0000256" key="6">
    <source>
        <dbReference type="ARBA" id="ARBA00023004"/>
    </source>
</evidence>
<evidence type="ECO:0000256" key="9">
    <source>
        <dbReference type="RuleBase" id="RU000461"/>
    </source>
</evidence>
<dbReference type="GO" id="GO:0016705">
    <property type="term" value="F:oxidoreductase activity, acting on paired donors, with incorporation or reduction of molecular oxygen"/>
    <property type="evidence" value="ECO:0007669"/>
    <property type="project" value="InterPro"/>
</dbReference>
<dbReference type="InterPro" id="IPR001128">
    <property type="entry name" value="Cyt_P450"/>
</dbReference>
<dbReference type="PROSITE" id="PS00086">
    <property type="entry name" value="CYTOCHROME_P450"/>
    <property type="match status" value="1"/>
</dbReference>
<dbReference type="Proteomes" id="UP001153712">
    <property type="component" value="Chromosome 1"/>
</dbReference>
<evidence type="ECO:0008006" key="12">
    <source>
        <dbReference type="Google" id="ProtNLM"/>
    </source>
</evidence>
<dbReference type="PANTHER" id="PTHR24291:SF187">
    <property type="entry name" value="CYTOCHROME P450 4AE1-RELATED"/>
    <property type="match status" value="1"/>
</dbReference>
<dbReference type="InterPro" id="IPR050196">
    <property type="entry name" value="Cytochrome_P450_Monoox"/>
</dbReference>
<dbReference type="Gene3D" id="1.10.630.10">
    <property type="entry name" value="Cytochrome P450"/>
    <property type="match status" value="1"/>
</dbReference>
<organism evidence="10 11">
    <name type="scientific">Phyllotreta striolata</name>
    <name type="common">Striped flea beetle</name>
    <name type="synonym">Crioceris striolata</name>
    <dbReference type="NCBI Taxonomy" id="444603"/>
    <lineage>
        <taxon>Eukaryota</taxon>
        <taxon>Metazoa</taxon>
        <taxon>Ecdysozoa</taxon>
        <taxon>Arthropoda</taxon>
        <taxon>Hexapoda</taxon>
        <taxon>Insecta</taxon>
        <taxon>Pterygota</taxon>
        <taxon>Neoptera</taxon>
        <taxon>Endopterygota</taxon>
        <taxon>Coleoptera</taxon>
        <taxon>Polyphaga</taxon>
        <taxon>Cucujiformia</taxon>
        <taxon>Chrysomeloidea</taxon>
        <taxon>Chrysomelidae</taxon>
        <taxon>Galerucinae</taxon>
        <taxon>Alticini</taxon>
        <taxon>Phyllotreta</taxon>
    </lineage>
</organism>
<evidence type="ECO:0000256" key="3">
    <source>
        <dbReference type="ARBA" id="ARBA00022617"/>
    </source>
</evidence>
<dbReference type="GO" id="GO:0005506">
    <property type="term" value="F:iron ion binding"/>
    <property type="evidence" value="ECO:0007669"/>
    <property type="project" value="InterPro"/>
</dbReference>
<evidence type="ECO:0000256" key="2">
    <source>
        <dbReference type="ARBA" id="ARBA00010617"/>
    </source>
</evidence>
<evidence type="ECO:0000256" key="5">
    <source>
        <dbReference type="ARBA" id="ARBA00023002"/>
    </source>
</evidence>
<evidence type="ECO:0000256" key="7">
    <source>
        <dbReference type="ARBA" id="ARBA00023033"/>
    </source>
</evidence>
<evidence type="ECO:0000256" key="4">
    <source>
        <dbReference type="ARBA" id="ARBA00022723"/>
    </source>
</evidence>
<dbReference type="GO" id="GO:0004497">
    <property type="term" value="F:monooxygenase activity"/>
    <property type="evidence" value="ECO:0007669"/>
    <property type="project" value="UniProtKB-KW"/>
</dbReference>
<keyword evidence="7 9" id="KW-0503">Monooxygenase</keyword>
<dbReference type="SUPFAM" id="SSF48264">
    <property type="entry name" value="Cytochrome P450"/>
    <property type="match status" value="1"/>
</dbReference>
<dbReference type="OrthoDB" id="1470350at2759"/>
<dbReference type="InterPro" id="IPR036396">
    <property type="entry name" value="Cyt_P450_sf"/>
</dbReference>
<dbReference type="PRINTS" id="PR00463">
    <property type="entry name" value="EP450I"/>
</dbReference>
<sequence>MSFVVAILVGVIATLAAYLWLKIQRGNNKLKWIPEAPGLPLIGNVLELQKSTEILNKLLNHCQQNNGLCTIRILTEKYIVVSDPEFLEFLLGKLDILDKTDEYQYLDNWLLSGLLTAKADIWKTSRKMLTPTFHFSVLENFIETFNLNTNILVELLSKEVDKDYFNIAPFITMASLDIICETTMGVSIDAQKNPKSDYTVAVKGKCKLLVDRTYSAYKRFEILYPLSKDYYLDKKYNKTLQTFTIKVINDRKNELKNATKKNENKTNDEDMGIKKRKVFLDLLLEATINGRPLSEEEIRREVNTFMFAGHDTTSSSINFTLYCLSLHPEVQKRAVEEQERIFGDEQHRPAAYRDLQEMKYLEMVIKESMRMYPPVPYIGRKTSKDIPYKNEVIPANTSILVMIFCANRNPKFYPQPDKFDPSRFEESKVQSQYSYLPFSAGPRNCIGQKYAMMEMKVVLSVLLRNFEFLPSGMDLTLAAEAVLDSLNGVNLKIKRREKWNEN</sequence>
<evidence type="ECO:0000313" key="10">
    <source>
        <dbReference type="EMBL" id="CAG9854522.1"/>
    </source>
</evidence>
<proteinExistence type="inferred from homology"/>
<keyword evidence="5 9" id="KW-0560">Oxidoreductase</keyword>
<dbReference type="EMBL" id="OU900094">
    <property type="protein sequence ID" value="CAG9854522.1"/>
    <property type="molecule type" value="Genomic_DNA"/>
</dbReference>
<comment type="similarity">
    <text evidence="2 9">Belongs to the cytochrome P450 family.</text>
</comment>
<keyword evidence="4 8" id="KW-0479">Metal-binding</keyword>
<dbReference type="InterPro" id="IPR017972">
    <property type="entry name" value="Cyt_P450_CS"/>
</dbReference>
<reference evidence="10" key="1">
    <citation type="submission" date="2022-01" db="EMBL/GenBank/DDBJ databases">
        <authorList>
            <person name="King R."/>
        </authorList>
    </citation>
    <scope>NUCLEOTIDE SEQUENCE</scope>
</reference>
<dbReference type="Pfam" id="PF00067">
    <property type="entry name" value="p450"/>
    <property type="match status" value="1"/>
</dbReference>
<gene>
    <name evidence="10" type="ORF">PHYEVI_LOCUS984</name>
</gene>
<accession>A0A9N9XJR6</accession>
<feature type="binding site" description="axial binding residue" evidence="8">
    <location>
        <position position="445"/>
    </location>
    <ligand>
        <name>heme</name>
        <dbReference type="ChEBI" id="CHEBI:30413"/>
    </ligand>
    <ligandPart>
        <name>Fe</name>
        <dbReference type="ChEBI" id="CHEBI:18248"/>
    </ligandPart>
</feature>
<name>A0A9N9XJR6_PHYSR</name>
<dbReference type="PRINTS" id="PR00385">
    <property type="entry name" value="P450"/>
</dbReference>
<dbReference type="InterPro" id="IPR002401">
    <property type="entry name" value="Cyt_P450_E_grp-I"/>
</dbReference>
<dbReference type="PANTHER" id="PTHR24291">
    <property type="entry name" value="CYTOCHROME P450 FAMILY 4"/>
    <property type="match status" value="1"/>
</dbReference>
<comment type="cofactor">
    <cofactor evidence="1 8">
        <name>heme</name>
        <dbReference type="ChEBI" id="CHEBI:30413"/>
    </cofactor>
</comment>